<dbReference type="GO" id="GO:0005634">
    <property type="term" value="C:nucleus"/>
    <property type="evidence" value="ECO:0007669"/>
    <property type="project" value="InterPro"/>
</dbReference>
<accession>A0A0U2LEA9</accession>
<feature type="domain" description="DNA-repair protein Xrcc1 N-terminal" evidence="2">
    <location>
        <begin position="4"/>
        <end position="144"/>
    </location>
</feature>
<dbReference type="Pfam" id="PF01834">
    <property type="entry name" value="XRCC1_N"/>
    <property type="match status" value="1"/>
</dbReference>
<dbReference type="PANTHER" id="PTHR11370">
    <property type="entry name" value="DNA-REPAIR PROTEIN XRCC1"/>
    <property type="match status" value="1"/>
</dbReference>
<dbReference type="Gene3D" id="2.60.120.260">
    <property type="entry name" value="Galactose-binding domain-like"/>
    <property type="match status" value="1"/>
</dbReference>
<sequence>MGRPIKFDNVVHFNAEHQKHKVQNIILGKGKWASPPKFQEDLVCELSLSEPSRITRITLGNFWSASVEIMVGKSSWPSSKREPIVSHNFMNRLTSLTGENPEELITFTGANFKQVSEKYWDRIKIICKQPYRCDSDCFGLSLIDVYGEVKASVVSVEMKDGLEKKVGENEIKNFIEQTFQARRVSGKPISNAVLSSSAAKNRLNMSRAKSSTSNDSSHGETVLPSNWGLQNSSFRHVTEDELANPGDYEKTVSQEFFDMCQRFLEEALKSYDVEALEDLSFNDVRSLWMERIGQELNPL</sequence>
<proteinExistence type="evidence at transcript level"/>
<dbReference type="SUPFAM" id="SSF49785">
    <property type="entry name" value="Galactose-binding domain-like"/>
    <property type="match status" value="1"/>
</dbReference>
<name>A0A0U2LEA9_ACAPC</name>
<organism evidence="3">
    <name type="scientific">Acartia pacifica</name>
    <name type="common">Copepod</name>
    <dbReference type="NCBI Taxonomy" id="335913"/>
    <lineage>
        <taxon>Eukaryota</taxon>
        <taxon>Metazoa</taxon>
        <taxon>Ecdysozoa</taxon>
        <taxon>Arthropoda</taxon>
        <taxon>Crustacea</taxon>
        <taxon>Multicrustacea</taxon>
        <taxon>Hexanauplia</taxon>
        <taxon>Copepoda</taxon>
        <taxon>Calanoida</taxon>
        <taxon>Acartiidae</taxon>
        <taxon>Acartia</taxon>
    </lineage>
</organism>
<feature type="region of interest" description="Disordered" evidence="1">
    <location>
        <begin position="203"/>
        <end position="225"/>
    </location>
</feature>
<dbReference type="AlphaFoldDB" id="A0A0U2LEA9"/>
<dbReference type="EMBL" id="KT754174">
    <property type="protein sequence ID" value="ALS04008.1"/>
    <property type="molecule type" value="mRNA"/>
</dbReference>
<feature type="compositionally biased region" description="Polar residues" evidence="1">
    <location>
        <begin position="203"/>
        <end position="216"/>
    </location>
</feature>
<dbReference type="PANTHER" id="PTHR11370:SF5">
    <property type="entry name" value="DNA REPAIR PROTEIN XRCC1"/>
    <property type="match status" value="1"/>
</dbReference>
<evidence type="ECO:0000313" key="3">
    <source>
        <dbReference type="EMBL" id="ALS04008.1"/>
    </source>
</evidence>
<protein>
    <submittedName>
        <fullName evidence="3">DNA repair protein XRCC1-like protein</fullName>
    </submittedName>
</protein>
<evidence type="ECO:0000256" key="1">
    <source>
        <dbReference type="SAM" id="MobiDB-lite"/>
    </source>
</evidence>
<evidence type="ECO:0000259" key="2">
    <source>
        <dbReference type="Pfam" id="PF01834"/>
    </source>
</evidence>
<feature type="non-terminal residue" evidence="3">
    <location>
        <position position="299"/>
    </location>
</feature>
<dbReference type="InterPro" id="IPR002706">
    <property type="entry name" value="Xrcc1_N"/>
</dbReference>
<reference evidence="3" key="1">
    <citation type="journal article" date="2015" name="Sci. Rep.">
        <title>Spliced leader RNA trans-splicing discovered in copepods.</title>
        <authorList>
            <person name="Yang F."/>
            <person name="Xu D."/>
            <person name="Zhuang Y."/>
            <person name="Yi X."/>
            <person name="Huang Y."/>
            <person name="Chen H."/>
            <person name="Lin S."/>
            <person name="Campbell D.A."/>
            <person name="Sturm N.R."/>
            <person name="Liu G."/>
            <person name="Zhang H."/>
        </authorList>
    </citation>
    <scope>NUCLEOTIDE SEQUENCE</scope>
</reference>
<dbReference type="GO" id="GO:0003684">
    <property type="term" value="F:damaged DNA binding"/>
    <property type="evidence" value="ECO:0007669"/>
    <property type="project" value="InterPro"/>
</dbReference>
<dbReference type="GO" id="GO:0000012">
    <property type="term" value="P:single strand break repair"/>
    <property type="evidence" value="ECO:0007669"/>
    <property type="project" value="InterPro"/>
</dbReference>
<dbReference type="InterPro" id="IPR008979">
    <property type="entry name" value="Galactose-bd-like_sf"/>
</dbReference>